<dbReference type="PROSITE" id="PS50405">
    <property type="entry name" value="GST_CTER"/>
    <property type="match status" value="1"/>
</dbReference>
<dbReference type="EMBL" id="LODT01000001">
    <property type="protein sequence ID" value="KYR03138.1"/>
    <property type="molecule type" value="Genomic_DNA"/>
</dbReference>
<accession>A0A152AA91</accession>
<dbReference type="Gene3D" id="1.20.1050.10">
    <property type="match status" value="1"/>
</dbReference>
<dbReference type="GO" id="GO:0004364">
    <property type="term" value="F:glutathione transferase activity"/>
    <property type="evidence" value="ECO:0007669"/>
    <property type="project" value="TreeGrafter"/>
</dbReference>
<dbReference type="Gene3D" id="3.40.30.10">
    <property type="entry name" value="Glutaredoxin"/>
    <property type="match status" value="1"/>
</dbReference>
<dbReference type="SFLD" id="SFLDG00363">
    <property type="entry name" value="AMPS_(cytGST):_Alpha-__Mu-__Pi"/>
    <property type="match status" value="1"/>
</dbReference>
<dbReference type="Pfam" id="PF14497">
    <property type="entry name" value="GST_C_3"/>
    <property type="match status" value="1"/>
</dbReference>
<evidence type="ECO:0000313" key="4">
    <source>
        <dbReference type="Proteomes" id="UP000076078"/>
    </source>
</evidence>
<name>A0A152AA91_TIELA</name>
<protein>
    <submittedName>
        <fullName evidence="3">Putative glutathione S-transferase</fullName>
    </submittedName>
</protein>
<dbReference type="InParanoid" id="A0A152AA91"/>
<evidence type="ECO:0000259" key="2">
    <source>
        <dbReference type="PROSITE" id="PS50405"/>
    </source>
</evidence>
<dbReference type="STRING" id="361077.A0A152AA91"/>
<evidence type="ECO:0000313" key="3">
    <source>
        <dbReference type="EMBL" id="KYR03138.1"/>
    </source>
</evidence>
<gene>
    <name evidence="3" type="ORF">DLAC_00638</name>
</gene>
<dbReference type="InterPro" id="IPR050213">
    <property type="entry name" value="GST_superfamily"/>
</dbReference>
<dbReference type="SUPFAM" id="SSF52833">
    <property type="entry name" value="Thioredoxin-like"/>
    <property type="match status" value="1"/>
</dbReference>
<dbReference type="OrthoDB" id="16574at2759"/>
<reference evidence="3 4" key="1">
    <citation type="submission" date="2015-12" db="EMBL/GenBank/DDBJ databases">
        <title>Dictyostelia acquired genes for synthesis and detection of signals that induce cell-type specialization by lateral gene transfer from prokaryotes.</title>
        <authorList>
            <person name="Gloeckner G."/>
            <person name="Schaap P."/>
        </authorList>
    </citation>
    <scope>NUCLEOTIDE SEQUENCE [LARGE SCALE GENOMIC DNA]</scope>
    <source>
        <strain evidence="3 4">TK</strain>
    </source>
</reference>
<dbReference type="InterPro" id="IPR040079">
    <property type="entry name" value="Glutathione_S-Trfase"/>
</dbReference>
<organism evidence="3 4">
    <name type="scientific">Tieghemostelium lacteum</name>
    <name type="common">Slime mold</name>
    <name type="synonym">Dictyostelium lacteum</name>
    <dbReference type="NCBI Taxonomy" id="361077"/>
    <lineage>
        <taxon>Eukaryota</taxon>
        <taxon>Amoebozoa</taxon>
        <taxon>Evosea</taxon>
        <taxon>Eumycetozoa</taxon>
        <taxon>Dictyostelia</taxon>
        <taxon>Dictyosteliales</taxon>
        <taxon>Raperosteliaceae</taxon>
        <taxon>Tieghemostelium</taxon>
    </lineage>
</organism>
<dbReference type="Pfam" id="PF02798">
    <property type="entry name" value="GST_N"/>
    <property type="match status" value="1"/>
</dbReference>
<dbReference type="PANTHER" id="PTHR11571:SF266">
    <property type="entry name" value="GLUTATHIONE S-TRANSFERASE ALPHA-2-RELATED"/>
    <property type="match status" value="1"/>
</dbReference>
<dbReference type="AlphaFoldDB" id="A0A152AA91"/>
<dbReference type="InterPro" id="IPR004045">
    <property type="entry name" value="Glutathione_S-Trfase_N"/>
</dbReference>
<dbReference type="PANTHER" id="PTHR11571">
    <property type="entry name" value="GLUTATHIONE S-TRANSFERASE"/>
    <property type="match status" value="1"/>
</dbReference>
<keyword evidence="4" id="KW-1185">Reference proteome</keyword>
<dbReference type="SUPFAM" id="SSF47616">
    <property type="entry name" value="GST C-terminal domain-like"/>
    <property type="match status" value="1"/>
</dbReference>
<dbReference type="InterPro" id="IPR036282">
    <property type="entry name" value="Glutathione-S-Trfase_C_sf"/>
</dbReference>
<dbReference type="InterPro" id="IPR010987">
    <property type="entry name" value="Glutathione-S-Trfase_C-like"/>
</dbReference>
<evidence type="ECO:0000259" key="1">
    <source>
        <dbReference type="PROSITE" id="PS50404"/>
    </source>
</evidence>
<dbReference type="SFLD" id="SFLDS00019">
    <property type="entry name" value="Glutathione_Transferase_(cytos"/>
    <property type="match status" value="1"/>
</dbReference>
<dbReference type="SFLD" id="SFLDG01205">
    <property type="entry name" value="AMPS.1"/>
    <property type="match status" value="1"/>
</dbReference>
<dbReference type="CDD" id="cd03192">
    <property type="entry name" value="GST_C_Sigma_like"/>
    <property type="match status" value="1"/>
</dbReference>
<dbReference type="PROSITE" id="PS50404">
    <property type="entry name" value="GST_NTER"/>
    <property type="match status" value="1"/>
</dbReference>
<sequence>MTGVTVAYFDGLGKAEVIRVLLTYLNVEFKDVRFEEIPDEIRAKCSFGQVPYYEDSEVGSLVETNAIVRYIAAKYNIAGKDLVEKAKIDSIYESTDDVHVLHYQANKKGDEAEKERVRTVAIPKFFAAWEKLLSQSSTKFFFGDSITLADIAVFRVIGHVALFGYKVSTTPYPKLDALVNHIGSLPQIAKYISARKASTF</sequence>
<dbReference type="CDD" id="cd03039">
    <property type="entry name" value="GST_N_Sigma_like"/>
    <property type="match status" value="1"/>
</dbReference>
<dbReference type="OMA" id="AYLNIDY"/>
<dbReference type="InterPro" id="IPR004046">
    <property type="entry name" value="GST_C"/>
</dbReference>
<dbReference type="Proteomes" id="UP000076078">
    <property type="component" value="Unassembled WGS sequence"/>
</dbReference>
<comment type="caution">
    <text evidence="3">The sequence shown here is derived from an EMBL/GenBank/DDBJ whole genome shotgun (WGS) entry which is preliminary data.</text>
</comment>
<dbReference type="GO" id="GO:0006749">
    <property type="term" value="P:glutathione metabolic process"/>
    <property type="evidence" value="ECO:0007669"/>
    <property type="project" value="TreeGrafter"/>
</dbReference>
<feature type="domain" description="GST C-terminal" evidence="2">
    <location>
        <begin position="81"/>
        <end position="200"/>
    </location>
</feature>
<dbReference type="InterPro" id="IPR036249">
    <property type="entry name" value="Thioredoxin-like_sf"/>
</dbReference>
<feature type="domain" description="GST N-terminal" evidence="1">
    <location>
        <begin position="2"/>
        <end position="79"/>
    </location>
</feature>
<keyword evidence="3" id="KW-0808">Transferase</keyword>
<proteinExistence type="predicted"/>